<evidence type="ECO:0000256" key="11">
    <source>
        <dbReference type="ARBA" id="ARBA00023303"/>
    </source>
</evidence>
<dbReference type="PANTHER" id="PTHR31462:SF5">
    <property type="entry name" value="ENDOSOMAL_LYSOSOMAL PROTON CHANNEL TMEM175"/>
    <property type="match status" value="1"/>
</dbReference>
<dbReference type="GO" id="GO:0015252">
    <property type="term" value="F:proton channel activity"/>
    <property type="evidence" value="ECO:0007669"/>
    <property type="project" value="InterPro"/>
</dbReference>
<comment type="similarity">
    <text evidence="2">Belongs to the TMEM175 family.</text>
</comment>
<dbReference type="PANTHER" id="PTHR31462">
    <property type="entry name" value="ENDOSOMAL/LYSOSOMAL POTASSIUM CHANNEL TMEM175"/>
    <property type="match status" value="1"/>
</dbReference>
<keyword evidence="15" id="KW-1185">Reference proteome</keyword>
<dbReference type="Pfam" id="PF06736">
    <property type="entry name" value="TMEM175"/>
    <property type="match status" value="1"/>
</dbReference>
<dbReference type="InterPro" id="IPR010617">
    <property type="entry name" value="TMEM175-like"/>
</dbReference>
<feature type="transmembrane region" description="Helical" evidence="13">
    <location>
        <begin position="6"/>
        <end position="27"/>
    </location>
</feature>
<feature type="transmembrane region" description="Helical" evidence="13">
    <location>
        <begin position="147"/>
        <end position="180"/>
    </location>
</feature>
<evidence type="ECO:0000256" key="7">
    <source>
        <dbReference type="ARBA" id="ARBA00022958"/>
    </source>
</evidence>
<sequence length="200" mass="22443">MTKGRLEAFSDGVLAIIITIMVLEIKVPHSDTLASLKPLLPALLSYVLSFIYIGIYWNNHHHMLHTVRHINGSTLWANTHLLFWLSLVPFATHWMGENHFTALPVAVYGIILFMAGFAYYILLHTLIRLHGKDSLLAHAIGGDKKGIVSIVVYAVGIILSFTAPAISLILYAAVAAMWLIPDPRIEKLLYNKKEKNNYQE</sequence>
<dbReference type="AlphaFoldDB" id="A0A4U3L8C2"/>
<evidence type="ECO:0000313" key="15">
    <source>
        <dbReference type="Proteomes" id="UP000305848"/>
    </source>
</evidence>
<evidence type="ECO:0000256" key="13">
    <source>
        <dbReference type="SAM" id="Phobius"/>
    </source>
</evidence>
<keyword evidence="9" id="KW-0406">Ion transport</keyword>
<dbReference type="GO" id="GO:0005267">
    <property type="term" value="F:potassium channel activity"/>
    <property type="evidence" value="ECO:0007669"/>
    <property type="project" value="UniProtKB-KW"/>
</dbReference>
<comment type="catalytic activity">
    <reaction evidence="12">
        <text>K(+)(in) = K(+)(out)</text>
        <dbReference type="Rhea" id="RHEA:29463"/>
        <dbReference type="ChEBI" id="CHEBI:29103"/>
    </reaction>
</comment>
<proteinExistence type="inferred from homology"/>
<accession>A0A4U3L8C2</accession>
<keyword evidence="3" id="KW-0813">Transport</keyword>
<organism evidence="14 15">
    <name type="scientific">Ilyomonas limi</name>
    <dbReference type="NCBI Taxonomy" id="2575867"/>
    <lineage>
        <taxon>Bacteria</taxon>
        <taxon>Pseudomonadati</taxon>
        <taxon>Bacteroidota</taxon>
        <taxon>Chitinophagia</taxon>
        <taxon>Chitinophagales</taxon>
        <taxon>Chitinophagaceae</taxon>
        <taxon>Ilyomonas</taxon>
    </lineage>
</organism>
<comment type="caution">
    <text evidence="14">The sequence shown here is derived from an EMBL/GenBank/DDBJ whole genome shotgun (WGS) entry which is preliminary data.</text>
</comment>
<keyword evidence="10 13" id="KW-0472">Membrane</keyword>
<name>A0A4U3L8C2_9BACT</name>
<evidence type="ECO:0000256" key="8">
    <source>
        <dbReference type="ARBA" id="ARBA00022989"/>
    </source>
</evidence>
<evidence type="ECO:0000256" key="1">
    <source>
        <dbReference type="ARBA" id="ARBA00004141"/>
    </source>
</evidence>
<evidence type="ECO:0000256" key="3">
    <source>
        <dbReference type="ARBA" id="ARBA00022448"/>
    </source>
</evidence>
<dbReference type="RefSeq" id="WP_137260348.1">
    <property type="nucleotide sequence ID" value="NZ_SZQL01000002.1"/>
</dbReference>
<dbReference type="EMBL" id="SZQL01000002">
    <property type="protein sequence ID" value="TKK70749.1"/>
    <property type="molecule type" value="Genomic_DNA"/>
</dbReference>
<evidence type="ECO:0000256" key="9">
    <source>
        <dbReference type="ARBA" id="ARBA00023065"/>
    </source>
</evidence>
<evidence type="ECO:0000313" key="14">
    <source>
        <dbReference type="EMBL" id="TKK70749.1"/>
    </source>
</evidence>
<dbReference type="Proteomes" id="UP000305848">
    <property type="component" value="Unassembled WGS sequence"/>
</dbReference>
<reference evidence="14 15" key="1">
    <citation type="submission" date="2019-05" db="EMBL/GenBank/DDBJ databases">
        <title>Panacibacter sp. strain 17mud1-8 Genome sequencing and assembly.</title>
        <authorList>
            <person name="Chhetri G."/>
        </authorList>
    </citation>
    <scope>NUCLEOTIDE SEQUENCE [LARGE SCALE GENOMIC DNA]</scope>
    <source>
        <strain evidence="14 15">17mud1-8</strain>
    </source>
</reference>
<dbReference type="OrthoDB" id="7626281at2"/>
<keyword evidence="5 13" id="KW-0812">Transmembrane</keyword>
<feature type="transmembrane region" description="Helical" evidence="13">
    <location>
        <begin position="77"/>
        <end position="95"/>
    </location>
</feature>
<keyword evidence="11" id="KW-0407">Ion channel</keyword>
<feature type="transmembrane region" description="Helical" evidence="13">
    <location>
        <begin position="39"/>
        <end position="57"/>
    </location>
</feature>
<evidence type="ECO:0000256" key="10">
    <source>
        <dbReference type="ARBA" id="ARBA00023136"/>
    </source>
</evidence>
<keyword evidence="6" id="KW-0631">Potassium channel</keyword>
<evidence type="ECO:0000256" key="6">
    <source>
        <dbReference type="ARBA" id="ARBA00022826"/>
    </source>
</evidence>
<evidence type="ECO:0000256" key="5">
    <source>
        <dbReference type="ARBA" id="ARBA00022692"/>
    </source>
</evidence>
<gene>
    <name evidence="14" type="ORF">FC093_03385</name>
</gene>
<keyword evidence="7" id="KW-0630">Potassium</keyword>
<keyword evidence="4" id="KW-0633">Potassium transport</keyword>
<evidence type="ECO:0000256" key="2">
    <source>
        <dbReference type="ARBA" id="ARBA00006920"/>
    </source>
</evidence>
<feature type="transmembrane region" description="Helical" evidence="13">
    <location>
        <begin position="107"/>
        <end position="127"/>
    </location>
</feature>
<evidence type="ECO:0000256" key="12">
    <source>
        <dbReference type="ARBA" id="ARBA00034430"/>
    </source>
</evidence>
<comment type="subcellular location">
    <subcellularLocation>
        <location evidence="1">Membrane</location>
        <topology evidence="1">Multi-pass membrane protein</topology>
    </subcellularLocation>
</comment>
<protein>
    <submittedName>
        <fullName evidence="14">DUF1211 domain-containing protein</fullName>
    </submittedName>
</protein>
<dbReference type="GO" id="GO:0016020">
    <property type="term" value="C:membrane"/>
    <property type="evidence" value="ECO:0007669"/>
    <property type="project" value="UniProtKB-SubCell"/>
</dbReference>
<keyword evidence="8 13" id="KW-1133">Transmembrane helix</keyword>
<evidence type="ECO:0000256" key="4">
    <source>
        <dbReference type="ARBA" id="ARBA00022538"/>
    </source>
</evidence>